<dbReference type="RefSeq" id="WP_257243231.1">
    <property type="nucleotide sequence ID" value="NZ_FNBX01000022.1"/>
</dbReference>
<dbReference type="Gene3D" id="2.10.109.10">
    <property type="entry name" value="Umud Fragment, subunit A"/>
    <property type="match status" value="1"/>
</dbReference>
<dbReference type="Pfam" id="PF00717">
    <property type="entry name" value="Peptidase_S24"/>
    <property type="match status" value="1"/>
</dbReference>
<dbReference type="InterPro" id="IPR036286">
    <property type="entry name" value="LexA/Signal_pep-like_sf"/>
</dbReference>
<name>A0A1G7QMT0_9BACT</name>
<dbReference type="PANTHER" id="PTHR40661">
    <property type="match status" value="1"/>
</dbReference>
<evidence type="ECO:0000256" key="2">
    <source>
        <dbReference type="ARBA" id="ARBA00023125"/>
    </source>
</evidence>
<keyword evidence="6" id="KW-1185">Reference proteome</keyword>
<sequence length="146" mass="15507">MSRTGPQAPKELVEGDALPAVPVYGNTGAGAATGLFSGSPESFIRVLPQYNFPDVAAFRVDGDSMEPTILKGAYVGVVPFAGDIAEGGIYLVHMPPFGRVIKRLRMGADGAIVLHSDNSAYSPIPLPYEGYANVVLGRVVWIWQLC</sequence>
<keyword evidence="1" id="KW-0805">Transcription regulation</keyword>
<organism evidence="5 6">
    <name type="scientific">Desulfovibrio legallii</name>
    <dbReference type="NCBI Taxonomy" id="571438"/>
    <lineage>
        <taxon>Bacteria</taxon>
        <taxon>Pseudomonadati</taxon>
        <taxon>Thermodesulfobacteriota</taxon>
        <taxon>Desulfovibrionia</taxon>
        <taxon>Desulfovibrionales</taxon>
        <taxon>Desulfovibrionaceae</taxon>
        <taxon>Desulfovibrio</taxon>
    </lineage>
</organism>
<evidence type="ECO:0000256" key="1">
    <source>
        <dbReference type="ARBA" id="ARBA00023015"/>
    </source>
</evidence>
<evidence type="ECO:0000313" key="6">
    <source>
        <dbReference type="Proteomes" id="UP000199355"/>
    </source>
</evidence>
<dbReference type="PANTHER" id="PTHR40661:SF1">
    <property type="entry name" value="HTH CRO_C1-TYPE DOMAIN-CONTAINING PROTEIN"/>
    <property type="match status" value="1"/>
</dbReference>
<dbReference type="SUPFAM" id="SSF51306">
    <property type="entry name" value="LexA/Signal peptidase"/>
    <property type="match status" value="1"/>
</dbReference>
<dbReference type="GO" id="GO:0003677">
    <property type="term" value="F:DNA binding"/>
    <property type="evidence" value="ECO:0007669"/>
    <property type="project" value="UniProtKB-KW"/>
</dbReference>
<keyword evidence="2" id="KW-0238">DNA-binding</keyword>
<accession>A0A1G7QMT0</accession>
<proteinExistence type="predicted"/>
<dbReference type="InterPro" id="IPR015927">
    <property type="entry name" value="Peptidase_S24_S26A/B/C"/>
</dbReference>
<dbReference type="AlphaFoldDB" id="A0A1G7QMT0"/>
<evidence type="ECO:0000256" key="3">
    <source>
        <dbReference type="ARBA" id="ARBA00023163"/>
    </source>
</evidence>
<dbReference type="EMBL" id="FNBX01000022">
    <property type="protein sequence ID" value="SDF99793.1"/>
    <property type="molecule type" value="Genomic_DNA"/>
</dbReference>
<dbReference type="CDD" id="cd06462">
    <property type="entry name" value="Peptidase_S24_S26"/>
    <property type="match status" value="1"/>
</dbReference>
<dbReference type="STRING" id="571438.SAMN05192586_12237"/>
<keyword evidence="3" id="KW-0804">Transcription</keyword>
<dbReference type="Proteomes" id="UP000199355">
    <property type="component" value="Unassembled WGS sequence"/>
</dbReference>
<evidence type="ECO:0000259" key="4">
    <source>
        <dbReference type="Pfam" id="PF00717"/>
    </source>
</evidence>
<evidence type="ECO:0000313" key="5">
    <source>
        <dbReference type="EMBL" id="SDF99793.1"/>
    </source>
</evidence>
<feature type="domain" description="Peptidase S24/S26A/S26B/S26C" evidence="4">
    <location>
        <begin position="22"/>
        <end position="139"/>
    </location>
</feature>
<gene>
    <name evidence="5" type="ORF">SAMN05192586_12237</name>
</gene>
<protein>
    <submittedName>
        <fullName evidence="5">Phage repressor protein C, contains Cro/C1-type HTH and peptisase s24 domains</fullName>
    </submittedName>
</protein>
<reference evidence="6" key="1">
    <citation type="submission" date="2016-10" db="EMBL/GenBank/DDBJ databases">
        <authorList>
            <person name="Varghese N."/>
            <person name="Submissions S."/>
        </authorList>
    </citation>
    <scope>NUCLEOTIDE SEQUENCE [LARGE SCALE GENOMIC DNA]</scope>
    <source>
        <strain evidence="6">KHC7</strain>
    </source>
</reference>